<dbReference type="WBParaSite" id="nRc.2.0.1.t28990-RA">
    <property type="protein sequence ID" value="nRc.2.0.1.t28990-RA"/>
    <property type="gene ID" value="nRc.2.0.1.g28990"/>
</dbReference>
<dbReference type="Proteomes" id="UP000887565">
    <property type="component" value="Unplaced"/>
</dbReference>
<proteinExistence type="predicted"/>
<keyword evidence="1" id="KW-1185">Reference proteome</keyword>
<evidence type="ECO:0000313" key="2">
    <source>
        <dbReference type="WBParaSite" id="nRc.2.0.1.t28990-RA"/>
    </source>
</evidence>
<protein>
    <submittedName>
        <fullName evidence="2">Uncharacterized protein</fullName>
    </submittedName>
</protein>
<organism evidence="1 2">
    <name type="scientific">Romanomermis culicivorax</name>
    <name type="common">Nematode worm</name>
    <dbReference type="NCBI Taxonomy" id="13658"/>
    <lineage>
        <taxon>Eukaryota</taxon>
        <taxon>Metazoa</taxon>
        <taxon>Ecdysozoa</taxon>
        <taxon>Nematoda</taxon>
        <taxon>Enoplea</taxon>
        <taxon>Dorylaimia</taxon>
        <taxon>Mermithida</taxon>
        <taxon>Mermithoidea</taxon>
        <taxon>Mermithidae</taxon>
        <taxon>Romanomermis</taxon>
    </lineage>
</organism>
<evidence type="ECO:0000313" key="1">
    <source>
        <dbReference type="Proteomes" id="UP000887565"/>
    </source>
</evidence>
<name>A0A915JRR8_ROMCU</name>
<sequence length="66" mass="7361">MTTLVKFSRMTGSAAMSCVENTMETPLYDLEESQYASQLELGIISTSCWDNPDDVDFTPDLRSSKC</sequence>
<accession>A0A915JRR8</accession>
<reference evidence="2" key="1">
    <citation type="submission" date="2022-11" db="UniProtKB">
        <authorList>
            <consortium name="WormBaseParasite"/>
        </authorList>
    </citation>
    <scope>IDENTIFICATION</scope>
</reference>
<dbReference type="AlphaFoldDB" id="A0A915JRR8"/>